<evidence type="ECO:0000313" key="9">
    <source>
        <dbReference type="EMBL" id="ALI02897.1"/>
    </source>
</evidence>
<dbReference type="CDD" id="cd03019">
    <property type="entry name" value="DsbA_DsbA"/>
    <property type="match status" value="1"/>
</dbReference>
<evidence type="ECO:0000256" key="5">
    <source>
        <dbReference type="PIRNR" id="PIRNR001488"/>
    </source>
</evidence>
<keyword evidence="4" id="KW-0676">Redox-active center</keyword>
<dbReference type="InterPro" id="IPR050824">
    <property type="entry name" value="Thiol_disulfide_DsbA"/>
</dbReference>
<accession>A0A0N9WM57</accession>
<dbReference type="InterPro" id="IPR023205">
    <property type="entry name" value="DsbA/DsbL"/>
</dbReference>
<dbReference type="RefSeq" id="WP_054596184.1">
    <property type="nucleotide sequence ID" value="NZ_CP012830.1"/>
</dbReference>
<dbReference type="Proteomes" id="UP000066487">
    <property type="component" value="Chromosome"/>
</dbReference>
<feature type="signal peptide" evidence="7">
    <location>
        <begin position="1"/>
        <end position="21"/>
    </location>
</feature>
<evidence type="ECO:0000256" key="4">
    <source>
        <dbReference type="ARBA" id="ARBA00023284"/>
    </source>
</evidence>
<keyword evidence="2 7" id="KW-0732">Signal</keyword>
<keyword evidence="5" id="KW-0574">Periplasm</keyword>
<evidence type="ECO:0000313" key="10">
    <source>
        <dbReference type="Proteomes" id="UP000066487"/>
    </source>
</evidence>
<evidence type="ECO:0000256" key="3">
    <source>
        <dbReference type="ARBA" id="ARBA00023157"/>
    </source>
</evidence>
<dbReference type="AlphaFoldDB" id="A0A0N9WM57"/>
<keyword evidence="3 5" id="KW-1015">Disulfide bond</keyword>
<name>A0A0N9WM57_PSEFL</name>
<dbReference type="Gene3D" id="3.40.30.10">
    <property type="entry name" value="Glutaredoxin"/>
    <property type="match status" value="1"/>
</dbReference>
<feature type="chain" id="PRO_5006040390" description="Thiol:disulfide interchange protein" evidence="7">
    <location>
        <begin position="22"/>
        <end position="204"/>
    </location>
</feature>
<comment type="subcellular location">
    <subcellularLocation>
        <location evidence="5">Periplasm</location>
    </subcellularLocation>
</comment>
<evidence type="ECO:0000256" key="7">
    <source>
        <dbReference type="SAM" id="SignalP"/>
    </source>
</evidence>
<dbReference type="OrthoDB" id="9784896at2"/>
<dbReference type="GO" id="GO:0042597">
    <property type="term" value="C:periplasmic space"/>
    <property type="evidence" value="ECO:0007669"/>
    <property type="project" value="UniProtKB-SubCell"/>
</dbReference>
<evidence type="ECO:0000256" key="1">
    <source>
        <dbReference type="ARBA" id="ARBA00005791"/>
    </source>
</evidence>
<dbReference type="GO" id="GO:0016491">
    <property type="term" value="F:oxidoreductase activity"/>
    <property type="evidence" value="ECO:0007669"/>
    <property type="project" value="InterPro"/>
</dbReference>
<evidence type="ECO:0000256" key="6">
    <source>
        <dbReference type="PIRSR" id="PIRSR001488-1"/>
    </source>
</evidence>
<dbReference type="EMBL" id="CP012830">
    <property type="protein sequence ID" value="ALI02897.1"/>
    <property type="molecule type" value="Genomic_DNA"/>
</dbReference>
<dbReference type="PANTHER" id="PTHR35891">
    <property type="entry name" value="THIOL:DISULFIDE INTERCHANGE PROTEIN DSBA"/>
    <property type="match status" value="1"/>
</dbReference>
<protein>
    <recommendedName>
        <fullName evidence="5">Thiol:disulfide interchange protein</fullName>
    </recommendedName>
</protein>
<dbReference type="PANTHER" id="PTHR35891:SF2">
    <property type="entry name" value="THIOL:DISULFIDE INTERCHANGE PROTEIN DSBA"/>
    <property type="match status" value="1"/>
</dbReference>
<comment type="similarity">
    <text evidence="1">Belongs to the thioredoxin family. DsbA subfamily.</text>
</comment>
<dbReference type="PIRSF" id="PIRSF001488">
    <property type="entry name" value="Tdi_protein"/>
    <property type="match status" value="1"/>
</dbReference>
<dbReference type="InterPro" id="IPR036249">
    <property type="entry name" value="Thioredoxin-like_sf"/>
</dbReference>
<evidence type="ECO:0000259" key="8">
    <source>
        <dbReference type="Pfam" id="PF01323"/>
    </source>
</evidence>
<reference evidence="10" key="1">
    <citation type="submission" date="2015-09" db="EMBL/GenBank/DDBJ databases">
        <title>Whole genome sequence of Pseudomonas fluorescens FW300-N2E3.</title>
        <authorList>
            <person name="Ray J."/>
            <person name="Melnyk R."/>
            <person name="Deutschbauer A."/>
        </authorList>
    </citation>
    <scope>NUCLEOTIDE SEQUENCE [LARGE SCALE GENOMIC DNA]</scope>
    <source>
        <strain evidence="10">FW300-N2E3</strain>
    </source>
</reference>
<gene>
    <name evidence="9" type="ORF">AO353_18095</name>
</gene>
<dbReference type="InterPro" id="IPR001853">
    <property type="entry name" value="DSBA-like_thioredoxin_dom"/>
</dbReference>
<feature type="domain" description="DSBA-like thioredoxin" evidence="8">
    <location>
        <begin position="64"/>
        <end position="183"/>
    </location>
</feature>
<evidence type="ECO:0000256" key="2">
    <source>
        <dbReference type="ARBA" id="ARBA00022729"/>
    </source>
</evidence>
<reference evidence="9 10" key="2">
    <citation type="journal article" date="2018" name="Nature">
        <title>Mutant phenotypes for thousands of bacterial genes of unknown function.</title>
        <authorList>
            <person name="Price M.N."/>
            <person name="Wetmore K.M."/>
            <person name="Waters R.J."/>
            <person name="Callaghan M."/>
            <person name="Ray J."/>
            <person name="Liu H."/>
            <person name="Kuehl J.V."/>
            <person name="Melnyk R.A."/>
            <person name="Lamson J.S."/>
            <person name="Suh Y."/>
            <person name="Carlson H.K."/>
            <person name="Esquivel Z."/>
            <person name="Sadeeshkumar H."/>
            <person name="Chakraborty R."/>
            <person name="Zane G.M."/>
            <person name="Rubin B.E."/>
            <person name="Wall J.D."/>
            <person name="Visel A."/>
            <person name="Bristow J."/>
            <person name="Blow M.J."/>
            <person name="Arkin A.P."/>
            <person name="Deutschbauer A.M."/>
        </authorList>
    </citation>
    <scope>NUCLEOTIDE SEQUENCE [LARGE SCALE GENOMIC DNA]</scope>
    <source>
        <strain evidence="9 10">FW300-N2E3</strain>
    </source>
</reference>
<dbReference type="Pfam" id="PF01323">
    <property type="entry name" value="DSBA"/>
    <property type="match status" value="1"/>
</dbReference>
<dbReference type="SUPFAM" id="SSF52833">
    <property type="entry name" value="Thioredoxin-like"/>
    <property type="match status" value="1"/>
</dbReference>
<feature type="disulfide bond" description="Redox-active" evidence="6">
    <location>
        <begin position="54"/>
        <end position="57"/>
    </location>
</feature>
<proteinExistence type="inferred from homology"/>
<sequence length="204" mass="22494">MRKFCLALIMPAIFYIPIGMAASVISLQAGKNYTVTDEPVSQTPKVLEFFSYVCSHCRQLDPSMTQWAAKAGNDVVLTRVPVTFGSKQWEGYAKAFYVGEVLDIQVVTNHALFELAHHGGKLETAEEIADFFVGLGVERKVAEQQINSFAVKSRMAQGDKLAQRYKIQAVPSFVVNDKYFTDASMVGSPEAVPAALTQLVKLHD</sequence>
<organism evidence="9 10">
    <name type="scientific">Pseudomonas fluorescens</name>
    <dbReference type="NCBI Taxonomy" id="294"/>
    <lineage>
        <taxon>Bacteria</taxon>
        <taxon>Pseudomonadati</taxon>
        <taxon>Pseudomonadota</taxon>
        <taxon>Gammaproteobacteria</taxon>
        <taxon>Pseudomonadales</taxon>
        <taxon>Pseudomonadaceae</taxon>
        <taxon>Pseudomonas</taxon>
    </lineage>
</organism>